<dbReference type="EMBL" id="CP147846">
    <property type="protein sequence ID" value="WXG69007.1"/>
    <property type="molecule type" value="Genomic_DNA"/>
</dbReference>
<dbReference type="Pfam" id="PF08818">
    <property type="entry name" value="DUF1801"/>
    <property type="match status" value="1"/>
</dbReference>
<name>A0ABZ2PLY0_9NOCA</name>
<feature type="domain" description="YdhG-like" evidence="1">
    <location>
        <begin position="28"/>
        <end position="117"/>
    </location>
</feature>
<evidence type="ECO:0000313" key="3">
    <source>
        <dbReference type="Proteomes" id="UP001432000"/>
    </source>
</evidence>
<dbReference type="SUPFAM" id="SSF159888">
    <property type="entry name" value="YdhG-like"/>
    <property type="match status" value="1"/>
</dbReference>
<evidence type="ECO:0000313" key="2">
    <source>
        <dbReference type="EMBL" id="WXG69007.1"/>
    </source>
</evidence>
<sequence length="118" mass="12930">MAEKKPTKDPAAAVVEKIASYPEPYNAVGKRLHEVILEAAPELQPRLFYGMPGYAKGKGPILCHFIAEKYIAFGLSEKANVAVGEDASDKLMPSGWFLTELDEATEKRIAAIVRRAVQ</sequence>
<dbReference type="Proteomes" id="UP001432000">
    <property type="component" value="Chromosome"/>
</dbReference>
<gene>
    <name evidence="2" type="ORF">WDS16_00040</name>
</gene>
<organism evidence="2 3">
    <name type="scientific">Rhodococcus sovatensis</name>
    <dbReference type="NCBI Taxonomy" id="1805840"/>
    <lineage>
        <taxon>Bacteria</taxon>
        <taxon>Bacillati</taxon>
        <taxon>Actinomycetota</taxon>
        <taxon>Actinomycetes</taxon>
        <taxon>Mycobacteriales</taxon>
        <taxon>Nocardiaceae</taxon>
        <taxon>Rhodococcus</taxon>
    </lineage>
</organism>
<dbReference type="InterPro" id="IPR014922">
    <property type="entry name" value="YdhG-like"/>
</dbReference>
<evidence type="ECO:0000259" key="1">
    <source>
        <dbReference type="Pfam" id="PF08818"/>
    </source>
</evidence>
<accession>A0ABZ2PLY0</accession>
<keyword evidence="3" id="KW-1185">Reference proteome</keyword>
<proteinExistence type="predicted"/>
<reference evidence="2 3" key="1">
    <citation type="submission" date="2024-03" db="EMBL/GenBank/DDBJ databases">
        <title>Natural products discovery in diverse microorganisms through a two-stage MS feature dereplication strategy.</title>
        <authorList>
            <person name="Zhang R."/>
        </authorList>
    </citation>
    <scope>NUCLEOTIDE SEQUENCE [LARGE SCALE GENOMIC DNA]</scope>
    <source>
        <strain evidence="2 3">18930</strain>
    </source>
</reference>
<dbReference type="RefSeq" id="WP_338889559.1">
    <property type="nucleotide sequence ID" value="NZ_CP147846.1"/>
</dbReference>
<protein>
    <submittedName>
        <fullName evidence="2">DUF1801 domain-containing protein</fullName>
    </submittedName>
</protein>
<dbReference type="Gene3D" id="3.90.1150.200">
    <property type="match status" value="1"/>
</dbReference>